<dbReference type="SUPFAM" id="SSF54928">
    <property type="entry name" value="RNA-binding domain, RBD"/>
    <property type="match status" value="1"/>
</dbReference>
<feature type="domain" description="CID" evidence="8">
    <location>
        <begin position="3"/>
        <end position="156"/>
    </location>
</feature>
<dbReference type="GO" id="GO:0005634">
    <property type="term" value="C:nucleus"/>
    <property type="evidence" value="ECO:0007669"/>
    <property type="project" value="UniProtKB-SubCell"/>
</dbReference>
<feature type="compositionally biased region" description="Polar residues" evidence="6">
    <location>
        <begin position="328"/>
        <end position="344"/>
    </location>
</feature>
<dbReference type="SUPFAM" id="SSF48464">
    <property type="entry name" value="ENTH/VHS domain"/>
    <property type="match status" value="1"/>
</dbReference>
<dbReference type="GO" id="GO:0031124">
    <property type="term" value="P:mRNA 3'-end processing"/>
    <property type="evidence" value="ECO:0007669"/>
    <property type="project" value="UniProtKB-ARBA"/>
</dbReference>
<proteinExistence type="predicted"/>
<dbReference type="EMBL" id="BTGD01000025">
    <property type="protein sequence ID" value="GMM58850.1"/>
    <property type="molecule type" value="Genomic_DNA"/>
</dbReference>
<protein>
    <submittedName>
        <fullName evidence="9">Nrd1 complex RNA-binding subunit</fullName>
    </submittedName>
</protein>
<dbReference type="InterPro" id="IPR006569">
    <property type="entry name" value="CID_dom"/>
</dbReference>
<dbReference type="InterPro" id="IPR035979">
    <property type="entry name" value="RBD_domain_sf"/>
</dbReference>
<dbReference type="FunFam" id="3.30.70.330:FF:000397">
    <property type="entry name" value="RNA binding protein Nrd1"/>
    <property type="match status" value="1"/>
</dbReference>
<dbReference type="CDD" id="cd16984">
    <property type="entry name" value="CID_Nrd1_like"/>
    <property type="match status" value="1"/>
</dbReference>
<dbReference type="PROSITE" id="PS51391">
    <property type="entry name" value="CID"/>
    <property type="match status" value="1"/>
</dbReference>
<feature type="domain" description="RRM" evidence="7">
    <location>
        <begin position="380"/>
        <end position="450"/>
    </location>
</feature>
<gene>
    <name evidence="9" type="ORF">DAKH74_054670</name>
</gene>
<dbReference type="AlphaFoldDB" id="A0AAV5S583"/>
<dbReference type="InterPro" id="IPR048892">
    <property type="entry name" value="Nrd1_Seb1_dom2"/>
</dbReference>
<evidence type="ECO:0000313" key="9">
    <source>
        <dbReference type="EMBL" id="GMM58850.1"/>
    </source>
</evidence>
<dbReference type="Pfam" id="PF00076">
    <property type="entry name" value="RRM_1"/>
    <property type="match status" value="1"/>
</dbReference>
<sequence length="632" mass="70661">MNSNIENLDDFKATLESFKELKSGISGSRIKKMTAYAMEHVSEEVKLMDAIIAYSRECADTHKLGSLYIIDSIGRAYLEEARARDDYIKPKARLGSCAHGVYTLGEAIQELLVDGINKSDAENKEKIRMLIDIWDRSGLFQKGYLNAVRAKCFSMDAAVRAPPPQLPKAPKDAPLPDDPKERAQQILENLSKYSFAGVPTLDVPNTITSMDEEEQGKALEQLLTEMYTKFSSLKKAEPVKTLPAAPAQDAAHRITAYGSRREREKQSKVERSRSPRRDAGQMQGRNQYQQENERSNPSMHQAPPANQMTQNQQHNQGPETGMYPRNDSGYNKLTPNKNFGTNNHHLYPEEMNVRENPHFREKVVSFDPNLPPNTVKVFSRTLFIGGLPMHMNEWDLARLINPFGEVQSVILNHGRKHAFVKVYSRREAENAFANFNRDGALPLRTRWGVGFGPRDCCDYQHGFSVIPLHRLTDADKKWSVAAQWGGTGGQPLVGGVVYEEPDITVGEGISSKSMSQKMPTDTNANGPTSKYGSNYPPTQPPMFNQMNQMGPQQGMYANQMPTQPVGYPGQNMMPQGQAYPPQGGMPPQVPPQSSIPPAQPQQQGNVDPAAQLNSLMNMLSQQQQQQQQQQMQ</sequence>
<reference evidence="9 10" key="1">
    <citation type="journal article" date="2023" name="Elife">
        <title>Identification of key yeast species and microbe-microbe interactions impacting larval growth of Drosophila in the wild.</title>
        <authorList>
            <person name="Mure A."/>
            <person name="Sugiura Y."/>
            <person name="Maeda R."/>
            <person name="Honda K."/>
            <person name="Sakurai N."/>
            <person name="Takahashi Y."/>
            <person name="Watada M."/>
            <person name="Katoh T."/>
            <person name="Gotoh A."/>
            <person name="Gotoh Y."/>
            <person name="Taniguchi I."/>
            <person name="Nakamura K."/>
            <person name="Hayashi T."/>
            <person name="Katayama T."/>
            <person name="Uemura T."/>
            <person name="Hattori Y."/>
        </authorList>
    </citation>
    <scope>NUCLEOTIDE SEQUENCE [LARGE SCALE GENOMIC DNA]</scope>
    <source>
        <strain evidence="9 10">KH-74</strain>
    </source>
</reference>
<dbReference type="SMART" id="SM00360">
    <property type="entry name" value="RRM"/>
    <property type="match status" value="1"/>
</dbReference>
<evidence type="ECO:0000259" key="8">
    <source>
        <dbReference type="PROSITE" id="PS51391"/>
    </source>
</evidence>
<evidence type="ECO:0000313" key="10">
    <source>
        <dbReference type="Proteomes" id="UP001377567"/>
    </source>
</evidence>
<dbReference type="PROSITE" id="PS50102">
    <property type="entry name" value="RRM"/>
    <property type="match status" value="1"/>
</dbReference>
<dbReference type="GO" id="GO:0006369">
    <property type="term" value="P:termination of RNA polymerase II transcription"/>
    <property type="evidence" value="ECO:0007669"/>
    <property type="project" value="UniProtKB-ARBA"/>
</dbReference>
<organism evidence="9 10">
    <name type="scientific">Maudiozyma humilis</name>
    <name type="common">Sour dough yeast</name>
    <name type="synonym">Kazachstania humilis</name>
    <dbReference type="NCBI Taxonomy" id="51915"/>
    <lineage>
        <taxon>Eukaryota</taxon>
        <taxon>Fungi</taxon>
        <taxon>Dikarya</taxon>
        <taxon>Ascomycota</taxon>
        <taxon>Saccharomycotina</taxon>
        <taxon>Saccharomycetes</taxon>
        <taxon>Saccharomycetales</taxon>
        <taxon>Saccharomycetaceae</taxon>
        <taxon>Maudiozyma</taxon>
    </lineage>
</organism>
<evidence type="ECO:0000256" key="2">
    <source>
        <dbReference type="ARBA" id="ARBA00022553"/>
    </source>
</evidence>
<dbReference type="GO" id="GO:0032991">
    <property type="term" value="C:protein-containing complex"/>
    <property type="evidence" value="ECO:0007669"/>
    <property type="project" value="UniProtKB-ARBA"/>
</dbReference>
<dbReference type="InterPro" id="IPR000504">
    <property type="entry name" value="RRM_dom"/>
</dbReference>
<keyword evidence="4" id="KW-0539">Nucleus</keyword>
<feature type="region of interest" description="Disordered" evidence="6">
    <location>
        <begin position="256"/>
        <end position="345"/>
    </location>
</feature>
<dbReference type="Proteomes" id="UP001377567">
    <property type="component" value="Unassembled WGS sequence"/>
</dbReference>
<dbReference type="GO" id="GO:0031126">
    <property type="term" value="P:sno(s)RNA 3'-end processing"/>
    <property type="evidence" value="ECO:0007669"/>
    <property type="project" value="UniProtKB-ARBA"/>
</dbReference>
<feature type="compositionally biased region" description="Low complexity" evidence="6">
    <location>
        <begin position="541"/>
        <end position="555"/>
    </location>
</feature>
<dbReference type="Pfam" id="PF04818">
    <property type="entry name" value="CID"/>
    <property type="match status" value="1"/>
</dbReference>
<comment type="subcellular location">
    <subcellularLocation>
        <location evidence="1">Nucleus</location>
    </subcellularLocation>
</comment>
<comment type="caution">
    <text evidence="9">The sequence shown here is derived from an EMBL/GenBank/DDBJ whole genome shotgun (WGS) entry which is preliminary data.</text>
</comment>
<feature type="compositionally biased region" description="Polar residues" evidence="6">
    <location>
        <begin position="283"/>
        <end position="318"/>
    </location>
</feature>
<evidence type="ECO:0000256" key="1">
    <source>
        <dbReference type="ARBA" id="ARBA00004123"/>
    </source>
</evidence>
<dbReference type="Gene3D" id="3.30.70.330">
    <property type="match status" value="1"/>
</dbReference>
<feature type="compositionally biased region" description="Low complexity" evidence="6">
    <location>
        <begin position="611"/>
        <end position="632"/>
    </location>
</feature>
<dbReference type="InterPro" id="IPR008942">
    <property type="entry name" value="ENTH_VHS"/>
</dbReference>
<keyword evidence="3 5" id="KW-0694">RNA-binding</keyword>
<keyword evidence="2" id="KW-0597">Phosphoprotein</keyword>
<evidence type="ECO:0000256" key="5">
    <source>
        <dbReference type="PROSITE-ProRule" id="PRU00176"/>
    </source>
</evidence>
<dbReference type="GO" id="GO:0010629">
    <property type="term" value="P:negative regulation of gene expression"/>
    <property type="evidence" value="ECO:0007669"/>
    <property type="project" value="UniProtKB-ARBA"/>
</dbReference>
<evidence type="ECO:0000256" key="6">
    <source>
        <dbReference type="SAM" id="MobiDB-lite"/>
    </source>
</evidence>
<name>A0AAV5S583_MAUHU</name>
<feature type="compositionally biased region" description="Polar residues" evidence="6">
    <location>
        <begin position="510"/>
        <end position="532"/>
    </location>
</feature>
<accession>A0AAV5S583</accession>
<keyword evidence="10" id="KW-1185">Reference proteome</keyword>
<dbReference type="Gene3D" id="1.25.40.90">
    <property type="match status" value="1"/>
</dbReference>
<dbReference type="InterPro" id="IPR012677">
    <property type="entry name" value="Nucleotide-bd_a/b_plait_sf"/>
</dbReference>
<evidence type="ECO:0000256" key="3">
    <source>
        <dbReference type="ARBA" id="ARBA00022884"/>
    </source>
</evidence>
<dbReference type="GO" id="GO:0003723">
    <property type="term" value="F:RNA binding"/>
    <property type="evidence" value="ECO:0007669"/>
    <property type="project" value="UniProtKB-UniRule"/>
</dbReference>
<feature type="compositionally biased region" description="Basic and acidic residues" evidence="6">
    <location>
        <begin position="259"/>
        <end position="279"/>
    </location>
</feature>
<evidence type="ECO:0000256" key="4">
    <source>
        <dbReference type="ARBA" id="ARBA00023242"/>
    </source>
</evidence>
<feature type="compositionally biased region" description="Pro residues" evidence="6">
    <location>
        <begin position="583"/>
        <end position="599"/>
    </location>
</feature>
<evidence type="ECO:0000259" key="7">
    <source>
        <dbReference type="PROSITE" id="PS50102"/>
    </source>
</evidence>
<dbReference type="SMART" id="SM00582">
    <property type="entry name" value="RPR"/>
    <property type="match status" value="1"/>
</dbReference>
<dbReference type="Pfam" id="PF21380">
    <property type="entry name" value="Nrd1-Seb1_dom2"/>
    <property type="match status" value="1"/>
</dbReference>
<feature type="region of interest" description="Disordered" evidence="6">
    <location>
        <begin position="507"/>
        <end position="632"/>
    </location>
</feature>